<protein>
    <recommendedName>
        <fullName evidence="6">Major facilitator superfamily (MFS) profile domain-containing protein</fullName>
    </recommendedName>
</protein>
<dbReference type="Pfam" id="PF00083">
    <property type="entry name" value="Sugar_tr"/>
    <property type="match status" value="1"/>
</dbReference>
<feature type="domain" description="Major facilitator superfamily (MFS) profile" evidence="6">
    <location>
        <begin position="72"/>
        <end position="159"/>
    </location>
</feature>
<proteinExistence type="predicted"/>
<organism evidence="7">
    <name type="scientific">Cacopsylla melanoneura</name>
    <dbReference type="NCBI Taxonomy" id="428564"/>
    <lineage>
        <taxon>Eukaryota</taxon>
        <taxon>Metazoa</taxon>
        <taxon>Ecdysozoa</taxon>
        <taxon>Arthropoda</taxon>
        <taxon>Hexapoda</taxon>
        <taxon>Insecta</taxon>
        <taxon>Pterygota</taxon>
        <taxon>Neoptera</taxon>
        <taxon>Paraneoptera</taxon>
        <taxon>Hemiptera</taxon>
        <taxon>Sternorrhyncha</taxon>
        <taxon>Psylloidea</taxon>
        <taxon>Psyllidae</taxon>
        <taxon>Psyllinae</taxon>
        <taxon>Cacopsylla</taxon>
    </lineage>
</organism>
<dbReference type="PANTHER" id="PTHR48021">
    <property type="match status" value="1"/>
</dbReference>
<dbReference type="GO" id="GO:0022857">
    <property type="term" value="F:transmembrane transporter activity"/>
    <property type="evidence" value="ECO:0007669"/>
    <property type="project" value="InterPro"/>
</dbReference>
<dbReference type="AlphaFoldDB" id="A0A8D8VIH9"/>
<evidence type="ECO:0000256" key="5">
    <source>
        <dbReference type="SAM" id="Phobius"/>
    </source>
</evidence>
<dbReference type="InterPro" id="IPR005828">
    <property type="entry name" value="MFS_sugar_transport-like"/>
</dbReference>
<reference evidence="7" key="1">
    <citation type="submission" date="2021-05" db="EMBL/GenBank/DDBJ databases">
        <authorList>
            <person name="Alioto T."/>
            <person name="Alioto T."/>
            <person name="Gomez Garrido J."/>
        </authorList>
    </citation>
    <scope>NUCLEOTIDE SEQUENCE</scope>
</reference>
<evidence type="ECO:0000313" key="7">
    <source>
        <dbReference type="EMBL" id="CAG6724064.1"/>
    </source>
</evidence>
<dbReference type="Gene3D" id="1.20.1250.20">
    <property type="entry name" value="MFS general substrate transporter like domains"/>
    <property type="match status" value="1"/>
</dbReference>
<evidence type="ECO:0000256" key="1">
    <source>
        <dbReference type="ARBA" id="ARBA00004141"/>
    </source>
</evidence>
<comment type="subcellular location">
    <subcellularLocation>
        <location evidence="1">Membrane</location>
        <topology evidence="1">Multi-pass membrane protein</topology>
    </subcellularLocation>
</comment>
<feature type="transmembrane region" description="Helical" evidence="5">
    <location>
        <begin position="111"/>
        <end position="129"/>
    </location>
</feature>
<dbReference type="GO" id="GO:0016020">
    <property type="term" value="C:membrane"/>
    <property type="evidence" value="ECO:0007669"/>
    <property type="project" value="UniProtKB-SubCell"/>
</dbReference>
<dbReference type="InterPro" id="IPR036259">
    <property type="entry name" value="MFS_trans_sf"/>
</dbReference>
<keyword evidence="3 5" id="KW-1133">Transmembrane helix</keyword>
<evidence type="ECO:0000256" key="2">
    <source>
        <dbReference type="ARBA" id="ARBA00022692"/>
    </source>
</evidence>
<sequence length="159" mass="17659">MNTNSLKNDDQMKPYMINVQNKFEAYYIQASPKECSVPVPLVMQYGSEESVDTSAPSGIVEIDIHATKRRNLFFSTVCANFSTMAAGNAMAWSSPSIPNMMDQGLIDEYEAAWLTSMLAVGASIGPFLAYRLVESFGRKKLLILDMVLLIFSWVLLGKI</sequence>
<keyword evidence="2 5" id="KW-0812">Transmembrane</keyword>
<dbReference type="EMBL" id="HBUF01366943">
    <property type="protein sequence ID" value="CAG6724064.1"/>
    <property type="molecule type" value="Transcribed_RNA"/>
</dbReference>
<feature type="transmembrane region" description="Helical" evidence="5">
    <location>
        <begin position="72"/>
        <end position="91"/>
    </location>
</feature>
<dbReference type="InterPro" id="IPR020846">
    <property type="entry name" value="MFS_dom"/>
</dbReference>
<accession>A0A8D8VIH9</accession>
<evidence type="ECO:0000256" key="4">
    <source>
        <dbReference type="ARBA" id="ARBA00023136"/>
    </source>
</evidence>
<dbReference type="SUPFAM" id="SSF103473">
    <property type="entry name" value="MFS general substrate transporter"/>
    <property type="match status" value="1"/>
</dbReference>
<evidence type="ECO:0000259" key="6">
    <source>
        <dbReference type="PROSITE" id="PS50850"/>
    </source>
</evidence>
<dbReference type="PROSITE" id="PS50850">
    <property type="entry name" value="MFS"/>
    <property type="match status" value="1"/>
</dbReference>
<dbReference type="PANTHER" id="PTHR48021:SF1">
    <property type="entry name" value="GH07001P-RELATED"/>
    <property type="match status" value="1"/>
</dbReference>
<keyword evidence="4 5" id="KW-0472">Membrane</keyword>
<name>A0A8D8VIH9_9HEMI</name>
<evidence type="ECO:0000256" key="3">
    <source>
        <dbReference type="ARBA" id="ARBA00022989"/>
    </source>
</evidence>
<feature type="transmembrane region" description="Helical" evidence="5">
    <location>
        <begin position="141"/>
        <end position="157"/>
    </location>
</feature>
<dbReference type="InterPro" id="IPR050549">
    <property type="entry name" value="MFS_Trehalose_Transporter"/>
</dbReference>